<feature type="domain" description="Chromosomal replication initiator protein DnaA ATPAse" evidence="1">
    <location>
        <begin position="87"/>
        <end position="153"/>
    </location>
</feature>
<dbReference type="GO" id="GO:0032297">
    <property type="term" value="P:negative regulation of DNA-templated DNA replication initiation"/>
    <property type="evidence" value="ECO:0007669"/>
    <property type="project" value="InterPro"/>
</dbReference>
<sequence>MTLSQLPLPFSLPNNETFDSFYVGDNQLLFDSLQTLLGKESFNAFYIWSATVSGRTHLLHASSQNKLASYIPLKQYYHLVPEILQGLDNYDLVCLDDIDAIAGHRDWEEAIFDLFNRLTEKNITKLLITASAPPKQISFILPDLVSRLSWGQVYQLKELSDDDKLKALQLRAQLSGFELSTEVGLFLLKRVNRDMRTLFSLLEKFEVATLAQQRKLTIPFIKNILDL</sequence>
<dbReference type="PANTHER" id="PTHR30050">
    <property type="entry name" value="CHROMOSOMAL REPLICATION INITIATOR PROTEIN DNAA"/>
    <property type="match status" value="1"/>
</dbReference>
<dbReference type="AlphaFoldDB" id="A0A1B9JJT9"/>
<dbReference type="Gene3D" id="3.40.50.300">
    <property type="entry name" value="P-loop containing nucleotide triphosphate hydrolases"/>
    <property type="match status" value="1"/>
</dbReference>
<feature type="domain" description="Hda lid" evidence="2">
    <location>
        <begin position="161"/>
        <end position="225"/>
    </location>
</feature>
<comment type="caution">
    <text evidence="3">The sequence shown here is derived from an EMBL/GenBank/DDBJ whole genome shotgun (WGS) entry which is preliminary data.</text>
</comment>
<evidence type="ECO:0000313" key="3">
    <source>
        <dbReference type="EMBL" id="TSJ97807.1"/>
    </source>
</evidence>
<name>A0A1B9JJT9_9GAMM</name>
<dbReference type="OrthoDB" id="9784878at2"/>
<evidence type="ECO:0000259" key="1">
    <source>
        <dbReference type="Pfam" id="PF00308"/>
    </source>
</evidence>
<reference evidence="3 4" key="1">
    <citation type="submission" date="2019-07" db="EMBL/GenBank/DDBJ databases">
        <title>Gilliamella genomes.</title>
        <authorList>
            <person name="Zheng H."/>
        </authorList>
    </citation>
    <scope>NUCLEOTIDE SEQUENCE [LARGE SCALE GENOMIC DNA]</scope>
    <source>
        <strain evidence="3 4">W8127</strain>
    </source>
</reference>
<dbReference type="Proteomes" id="UP000319483">
    <property type="component" value="Unassembled WGS sequence"/>
</dbReference>
<dbReference type="InterPro" id="IPR027417">
    <property type="entry name" value="P-loop_NTPase"/>
</dbReference>
<dbReference type="InterPro" id="IPR055199">
    <property type="entry name" value="Hda_lid"/>
</dbReference>
<proteinExistence type="predicted"/>
<dbReference type="SUPFAM" id="SSF52540">
    <property type="entry name" value="P-loop containing nucleoside triphosphate hydrolases"/>
    <property type="match status" value="1"/>
</dbReference>
<dbReference type="InterPro" id="IPR017788">
    <property type="entry name" value="Hda"/>
</dbReference>
<protein>
    <submittedName>
        <fullName evidence="3">DnaA inactivator Hda</fullName>
    </submittedName>
</protein>
<dbReference type="Gene3D" id="1.10.8.60">
    <property type="match status" value="1"/>
</dbReference>
<organism evidence="3 4">
    <name type="scientific">Gilliamella apicola</name>
    <dbReference type="NCBI Taxonomy" id="1196095"/>
    <lineage>
        <taxon>Bacteria</taxon>
        <taxon>Pseudomonadati</taxon>
        <taxon>Pseudomonadota</taxon>
        <taxon>Gammaproteobacteria</taxon>
        <taxon>Orbales</taxon>
        <taxon>Orbaceae</taxon>
        <taxon>Gilliamella</taxon>
    </lineage>
</organism>
<dbReference type="GO" id="GO:0006270">
    <property type="term" value="P:DNA replication initiation"/>
    <property type="evidence" value="ECO:0007669"/>
    <property type="project" value="TreeGrafter"/>
</dbReference>
<dbReference type="PANTHER" id="PTHR30050:SF5">
    <property type="entry name" value="DNAA REGULATORY INACTIVATOR HDA"/>
    <property type="match status" value="1"/>
</dbReference>
<accession>A0A1B9JJT9</accession>
<evidence type="ECO:0000313" key="4">
    <source>
        <dbReference type="Proteomes" id="UP000319483"/>
    </source>
</evidence>
<dbReference type="NCBIfam" id="NF005982">
    <property type="entry name" value="PRK08084.1"/>
    <property type="match status" value="1"/>
</dbReference>
<dbReference type="InterPro" id="IPR013317">
    <property type="entry name" value="DnaA_dom"/>
</dbReference>
<gene>
    <name evidence="3" type="primary">hda</name>
    <name evidence="3" type="ORF">FPQ15_10515</name>
</gene>
<evidence type="ECO:0000259" key="2">
    <source>
        <dbReference type="Pfam" id="PF22688"/>
    </source>
</evidence>
<dbReference type="Pfam" id="PF00308">
    <property type="entry name" value="Bac_DnaA"/>
    <property type="match status" value="1"/>
</dbReference>
<dbReference type="NCBIfam" id="TIGR03420">
    <property type="entry name" value="DnaA_homol_Hda"/>
    <property type="match status" value="1"/>
</dbReference>
<dbReference type="RefSeq" id="WP_065738138.1">
    <property type="nucleotide sequence ID" value="NZ_CAMLAP010000004.1"/>
</dbReference>
<dbReference type="Pfam" id="PF22688">
    <property type="entry name" value="Hda_lid"/>
    <property type="match status" value="1"/>
</dbReference>
<dbReference type="EMBL" id="VMHM01000014">
    <property type="protein sequence ID" value="TSJ97807.1"/>
    <property type="molecule type" value="Genomic_DNA"/>
</dbReference>